<accession>B0XG15</accession>
<dbReference type="GO" id="GO:0003677">
    <property type="term" value="F:DNA binding"/>
    <property type="evidence" value="ECO:0007669"/>
    <property type="project" value="UniProtKB-KW"/>
</dbReference>
<dbReference type="PANTHER" id="PTHR24379:SF121">
    <property type="entry name" value="C2H2-TYPE DOMAIN-CONTAINING PROTEIN"/>
    <property type="match status" value="1"/>
</dbReference>
<protein>
    <recommendedName>
        <fullName evidence="11">C2H2-type domain-containing protein</fullName>
    </recommendedName>
</protein>
<evidence type="ECO:0000313" key="12">
    <source>
        <dbReference type="EMBL" id="EDS27173.1"/>
    </source>
</evidence>
<evidence type="ECO:0000256" key="6">
    <source>
        <dbReference type="ARBA" id="ARBA00023015"/>
    </source>
</evidence>
<feature type="domain" description="C2H2-type" evidence="11">
    <location>
        <begin position="226"/>
        <end position="253"/>
    </location>
</feature>
<dbReference type="GO" id="GO:0005634">
    <property type="term" value="C:nucleus"/>
    <property type="evidence" value="ECO:0007669"/>
    <property type="project" value="UniProtKB-SubCell"/>
</dbReference>
<dbReference type="STRING" id="7176.B0XG15"/>
<keyword evidence="3" id="KW-0677">Repeat</keyword>
<evidence type="ECO:0000256" key="10">
    <source>
        <dbReference type="PROSITE-ProRule" id="PRU00042"/>
    </source>
</evidence>
<dbReference type="SMART" id="SM00355">
    <property type="entry name" value="ZnF_C2H2"/>
    <property type="match status" value="9"/>
</dbReference>
<organism>
    <name type="scientific">Culex quinquefasciatus</name>
    <name type="common">Southern house mosquito</name>
    <name type="synonym">Culex pungens</name>
    <dbReference type="NCBI Taxonomy" id="7176"/>
    <lineage>
        <taxon>Eukaryota</taxon>
        <taxon>Metazoa</taxon>
        <taxon>Ecdysozoa</taxon>
        <taxon>Arthropoda</taxon>
        <taxon>Hexapoda</taxon>
        <taxon>Insecta</taxon>
        <taxon>Pterygota</taxon>
        <taxon>Neoptera</taxon>
        <taxon>Endopterygota</taxon>
        <taxon>Diptera</taxon>
        <taxon>Nematocera</taxon>
        <taxon>Culicoidea</taxon>
        <taxon>Culicidae</taxon>
        <taxon>Culicinae</taxon>
        <taxon>Culicini</taxon>
        <taxon>Culex</taxon>
        <taxon>Culex</taxon>
    </lineage>
</organism>
<proteinExistence type="predicted"/>
<dbReference type="VEuPathDB" id="VectorBase:CPIJ018337"/>
<feature type="domain" description="C2H2-type" evidence="11">
    <location>
        <begin position="370"/>
        <end position="397"/>
    </location>
</feature>
<dbReference type="Pfam" id="PF00096">
    <property type="entry name" value="zf-C2H2"/>
    <property type="match status" value="5"/>
</dbReference>
<dbReference type="PANTHER" id="PTHR24379">
    <property type="entry name" value="KRAB AND ZINC FINGER DOMAIN-CONTAINING"/>
    <property type="match status" value="1"/>
</dbReference>
<feature type="domain" description="C2H2-type" evidence="11">
    <location>
        <begin position="340"/>
        <end position="368"/>
    </location>
</feature>
<feature type="domain" description="C2H2-type" evidence="11">
    <location>
        <begin position="284"/>
        <end position="312"/>
    </location>
</feature>
<feature type="domain" description="C2H2-type" evidence="11">
    <location>
        <begin position="313"/>
        <end position="341"/>
    </location>
</feature>
<feature type="domain" description="C2H2-type" evidence="11">
    <location>
        <begin position="398"/>
        <end position="418"/>
    </location>
</feature>
<keyword evidence="2" id="KW-0479">Metal-binding</keyword>
<dbReference type="VEuPathDB" id="VectorBase:CQUJHB003926"/>
<dbReference type="KEGG" id="cqu:CpipJ_CPIJ018337"/>
<dbReference type="InParanoid" id="B0XG15"/>
<keyword evidence="5" id="KW-0862">Zinc</keyword>
<name>B0XG15_CULQU</name>
<feature type="domain" description="C2H2-type" evidence="11">
    <location>
        <begin position="161"/>
        <end position="189"/>
    </location>
</feature>
<dbReference type="GO" id="GO:0008270">
    <property type="term" value="F:zinc ion binding"/>
    <property type="evidence" value="ECO:0007669"/>
    <property type="project" value="UniProtKB-KW"/>
</dbReference>
<evidence type="ECO:0000256" key="2">
    <source>
        <dbReference type="ARBA" id="ARBA00022723"/>
    </source>
</evidence>
<evidence type="ECO:0000256" key="7">
    <source>
        <dbReference type="ARBA" id="ARBA00023125"/>
    </source>
</evidence>
<evidence type="ECO:0000259" key="11">
    <source>
        <dbReference type="PROSITE" id="PS50157"/>
    </source>
</evidence>
<comment type="subcellular location">
    <subcellularLocation>
        <location evidence="1">Nucleus</location>
    </subcellularLocation>
</comment>
<dbReference type="PROSITE" id="PS00028">
    <property type="entry name" value="ZINC_FINGER_C2H2_1"/>
    <property type="match status" value="8"/>
</dbReference>
<dbReference type="PROSITE" id="PS50157">
    <property type="entry name" value="ZINC_FINGER_C2H2_2"/>
    <property type="match status" value="9"/>
</dbReference>
<dbReference type="eggNOG" id="KOG1721">
    <property type="taxonomic scope" value="Eukaryota"/>
</dbReference>
<gene>
    <name evidence="13" type="primary">6052297</name>
    <name evidence="12" type="ORF">CpipJ_CPIJ018337</name>
</gene>
<evidence type="ECO:0000256" key="5">
    <source>
        <dbReference type="ARBA" id="ARBA00022833"/>
    </source>
</evidence>
<evidence type="ECO:0000256" key="1">
    <source>
        <dbReference type="ARBA" id="ARBA00004123"/>
    </source>
</evidence>
<keyword evidence="4 10" id="KW-0863">Zinc-finger</keyword>
<dbReference type="FunFam" id="3.30.160.60:FF:000322">
    <property type="entry name" value="GDNF-inducible zinc finger protein 1"/>
    <property type="match status" value="1"/>
</dbReference>
<evidence type="ECO:0000313" key="14">
    <source>
        <dbReference type="Proteomes" id="UP000002320"/>
    </source>
</evidence>
<keyword evidence="7" id="KW-0238">DNA-binding</keyword>
<evidence type="ECO:0000256" key="8">
    <source>
        <dbReference type="ARBA" id="ARBA00023163"/>
    </source>
</evidence>
<dbReference type="EMBL" id="DS232981">
    <property type="protein sequence ID" value="EDS27173.1"/>
    <property type="molecule type" value="Genomic_DNA"/>
</dbReference>
<dbReference type="Proteomes" id="UP000002320">
    <property type="component" value="Unassembled WGS sequence"/>
</dbReference>
<keyword evidence="8" id="KW-0804">Transcription</keyword>
<dbReference type="HOGENOM" id="CLU_002678_2_2_1"/>
<evidence type="ECO:0000313" key="13">
    <source>
        <dbReference type="EnsemblMetazoa" id="CPIJ018337-PA"/>
    </source>
</evidence>
<reference evidence="13" key="2">
    <citation type="submission" date="2021-02" db="UniProtKB">
        <authorList>
            <consortium name="EnsemblMetazoa"/>
        </authorList>
    </citation>
    <scope>IDENTIFICATION</scope>
    <source>
        <strain evidence="13">JHB</strain>
    </source>
</reference>
<feature type="domain" description="C2H2-type" evidence="11">
    <location>
        <begin position="199"/>
        <end position="224"/>
    </location>
</feature>
<feature type="domain" description="C2H2-type" evidence="11">
    <location>
        <begin position="254"/>
        <end position="281"/>
    </location>
</feature>
<dbReference type="OrthoDB" id="6077919at2759"/>
<dbReference type="AlphaFoldDB" id="B0XG15"/>
<evidence type="ECO:0000256" key="3">
    <source>
        <dbReference type="ARBA" id="ARBA00022737"/>
    </source>
</evidence>
<sequence length="429" mass="49166">MLTLDSLNSLYPAVSWFLYGLRSLVGRSKRCLADARMATAVLSNVTLSSCVVLAEVELDELQANLDGSVAWKEVYHDELLGLGEDQFVDLVLGEGGGCELELIQEVYASEEKDEEEEIDPAGNENALCNGVEKRPTSVKRKNTYQGPKNNRRYNVAGKLGFKCGVCLLRFAFKTHLFRHLLLKHRQDEDDRNKEERIYARCQRCMKTFRTIPELAEHLRQVHKGTFFCGNCLRMFKDKASLNRHRKLHAGMNPYVCDVCDKECSHMSHLIFHRKSHFTDTNPSYPCPHCSSAFSSSGNRQKHIARVHTLEKRHQCPKCPESFIYSRQLKAHLNLAHVPQTLCQDCNKTFKTPAQLAQHREKLHRAVDRPYACDKCPSRFKQSSHLTVHQKSHSGERLAECDRCKKRFLTGSDLRRHQRGKGCRVEVKRG</sequence>
<dbReference type="InterPro" id="IPR036236">
    <property type="entry name" value="Znf_C2H2_sf"/>
</dbReference>
<keyword evidence="14" id="KW-1185">Reference proteome</keyword>
<evidence type="ECO:0000256" key="9">
    <source>
        <dbReference type="ARBA" id="ARBA00023242"/>
    </source>
</evidence>
<dbReference type="EnsemblMetazoa" id="CPIJ018337-RA">
    <property type="protein sequence ID" value="CPIJ018337-PA"/>
    <property type="gene ID" value="CPIJ018337"/>
</dbReference>
<reference evidence="12" key="1">
    <citation type="submission" date="2007-03" db="EMBL/GenBank/DDBJ databases">
        <title>Annotation of Culex pipiens quinquefasciatus.</title>
        <authorList>
            <consortium name="The Broad Institute Genome Sequencing Platform"/>
            <person name="Atkinson P.W."/>
            <person name="Hemingway J."/>
            <person name="Christensen B.M."/>
            <person name="Higgs S."/>
            <person name="Kodira C."/>
            <person name="Hannick L."/>
            <person name="Megy K."/>
            <person name="O'Leary S."/>
            <person name="Pearson M."/>
            <person name="Haas B.J."/>
            <person name="Mauceli E."/>
            <person name="Wortman J.R."/>
            <person name="Lee N.H."/>
            <person name="Guigo R."/>
            <person name="Stanke M."/>
            <person name="Alvarado L."/>
            <person name="Amedeo P."/>
            <person name="Antoine C.H."/>
            <person name="Arensburger P."/>
            <person name="Bidwell S.L."/>
            <person name="Crawford M."/>
            <person name="Camaro F."/>
            <person name="Devon K."/>
            <person name="Engels R."/>
            <person name="Hammond M."/>
            <person name="Howarth C."/>
            <person name="Koehrsen M."/>
            <person name="Lawson D."/>
            <person name="Montgomery P."/>
            <person name="Nene V."/>
            <person name="Nusbaum C."/>
            <person name="Puiu D."/>
            <person name="Romero-Severson J."/>
            <person name="Severson D.W."/>
            <person name="Shumway M."/>
            <person name="Sisk P."/>
            <person name="Stolte C."/>
            <person name="Zeng Q."/>
            <person name="Eisenstadt E."/>
            <person name="Fraser-Liggett C."/>
            <person name="Strausberg R."/>
            <person name="Galagan J."/>
            <person name="Birren B."/>
            <person name="Collins F.H."/>
        </authorList>
    </citation>
    <scope>NUCLEOTIDE SEQUENCE [LARGE SCALE GENOMIC DNA]</scope>
    <source>
        <strain evidence="12">JHB</strain>
    </source>
</reference>
<dbReference type="SUPFAM" id="SSF57667">
    <property type="entry name" value="beta-beta-alpha zinc fingers"/>
    <property type="match status" value="3"/>
</dbReference>
<evidence type="ECO:0000256" key="4">
    <source>
        <dbReference type="ARBA" id="ARBA00022771"/>
    </source>
</evidence>
<keyword evidence="9" id="KW-0539">Nucleus</keyword>
<keyword evidence="6" id="KW-0805">Transcription regulation</keyword>
<dbReference type="InterPro" id="IPR013087">
    <property type="entry name" value="Znf_C2H2_type"/>
</dbReference>
<dbReference type="Gene3D" id="3.30.160.60">
    <property type="entry name" value="Classic Zinc Finger"/>
    <property type="match status" value="7"/>
</dbReference>